<dbReference type="Proteomes" id="UP000735874">
    <property type="component" value="Unassembled WGS sequence"/>
</dbReference>
<reference evidence="9 10" key="1">
    <citation type="submission" date="2018-01" db="EMBL/GenBank/DDBJ databases">
        <title>Draft genome of the strawberry crown rot pathogen Phytophthora cactorum.</title>
        <authorList>
            <person name="Armitage A.D."/>
            <person name="Lysoe E."/>
            <person name="Nellist C.F."/>
            <person name="Harrison R.J."/>
            <person name="Brurberg M.B."/>
        </authorList>
    </citation>
    <scope>NUCLEOTIDE SEQUENCE [LARGE SCALE GENOMIC DNA]</scope>
    <source>
        <strain evidence="9 10">10300</strain>
    </source>
</reference>
<dbReference type="EMBL" id="RCMK01000179">
    <property type="protein sequence ID" value="KAG2945578.1"/>
    <property type="molecule type" value="Genomic_DNA"/>
</dbReference>
<feature type="domain" description="Cell division control protein 24 OB" evidence="2">
    <location>
        <begin position="149"/>
        <end position="299"/>
    </location>
</feature>
<evidence type="ECO:0000259" key="3">
    <source>
        <dbReference type="Pfam" id="PF17246"/>
    </source>
</evidence>
<evidence type="ECO:0000313" key="10">
    <source>
        <dbReference type="Proteomes" id="UP000251314"/>
    </source>
</evidence>
<dbReference type="Proteomes" id="UP000736787">
    <property type="component" value="Unassembled WGS sequence"/>
</dbReference>
<dbReference type="EMBL" id="RCMG01000197">
    <property type="protein sequence ID" value="KAG2860014.1"/>
    <property type="molecule type" value="Genomic_DNA"/>
</dbReference>
<sequence>MELLDAIEELEQPISAGPGQCAASQQDLDFVERQVLFAQQKLRELWLRKRGIGAEIPRIPFYWVFSKLLRLVEEYPDGLTEAVVVTELAKPLKQKEAGNAEQEVGTPMKKKRKIRDEEDMGDLLAEGEQEALQAKVTGYGNHRLAIEMENAKDVMAHMYLHQRFRSCVDFLHSNLQYNPSSVAMFPFQPAREIAFTNAKLLERKEVGIATTAERDRVRFTLLPTAFLTARLDEARPLDRRLLADCINLSQVDQLVGGAQDSTVIQQLMLKAKVLDIGAIRPCQTPLYVHRQVILLGEVDQTRVPAGATPNTQRMTQGLHLIVLWDDQVALSRLFRVGDTLSIFHPFVHVCGQHDAEILHILNEYSSQKRLVYYFEYGSATVLFCKPCRVDTVKTATPALGQGHNEMERPFARLEEIKPGWNNFSLYAHVRGIKVSHGIPLLAAFFYAYYDPKTNQPSDTNAKLQPPPPLDRSIVSKYYLVVMLQVYIASSKRLLTIEITGENALAALRLLPGQSVFLDGLVAMDIQSKLVRRFRERVFMPPASATTSAPVDFAFPTKAYSSSSSSGVVVLCSDWGSIFGKQSLFSNSSKLTVVNTTSGLLNTALDRSATLHSVATHRLAMVEMTVAAAGWLIPSDGHRMSRCTIDTTCEKGHSTTCAHKSCFRPLEMMARNQATPGPPKWKCSFCQEVFFGLEDTVQTYRDLAVTFENGRSQTSPLLVLCQGDTVESLLGLPADDYVQLPLAEKRRRLERVVGNAFRLVLSRCEPRHVSIASVSSQRLETTVSIHLRMDMVQLVDTFAAAHHLLASLQQRL</sequence>
<organism evidence="9 10">
    <name type="scientific">Phytophthora cactorum</name>
    <dbReference type="NCBI Taxonomy" id="29920"/>
    <lineage>
        <taxon>Eukaryota</taxon>
        <taxon>Sar</taxon>
        <taxon>Stramenopiles</taxon>
        <taxon>Oomycota</taxon>
        <taxon>Peronosporomycetes</taxon>
        <taxon>Peronosporales</taxon>
        <taxon>Peronosporaceae</taxon>
        <taxon>Phytophthora</taxon>
    </lineage>
</organism>
<evidence type="ECO:0000313" key="7">
    <source>
        <dbReference type="EMBL" id="KAG2991893.1"/>
    </source>
</evidence>
<dbReference type="PANTHER" id="PTHR36033:SF1">
    <property type="entry name" value="NUCLEIC ACID-BINDING PROTEINS SUPERFAMILY"/>
    <property type="match status" value="1"/>
</dbReference>
<gene>
    <name evidence="9" type="ORF">PC110_g7815</name>
    <name evidence="4" type="ORF">PC113_g8420</name>
    <name evidence="5" type="ORF">PC115_g4186</name>
    <name evidence="6" type="ORF">PC117_g8346</name>
    <name evidence="7" type="ORF">PC118_g4871</name>
    <name evidence="8" type="ORF">PC129_g6576</name>
</gene>
<evidence type="ECO:0000313" key="5">
    <source>
        <dbReference type="EMBL" id="KAG2937486.1"/>
    </source>
</evidence>
<evidence type="ECO:0000259" key="2">
    <source>
        <dbReference type="Pfam" id="PF17245"/>
    </source>
</evidence>
<dbReference type="Proteomes" id="UP000251314">
    <property type="component" value="Unassembled WGS sequence"/>
</dbReference>
<dbReference type="EMBL" id="RCML01000095">
    <property type="protein sequence ID" value="KAG2991893.1"/>
    <property type="molecule type" value="Genomic_DNA"/>
</dbReference>
<dbReference type="OrthoDB" id="10265890at2759"/>
<dbReference type="Proteomes" id="UP000760860">
    <property type="component" value="Unassembled WGS sequence"/>
</dbReference>
<protein>
    <submittedName>
        <fullName evidence="9">Uncharacterized protein</fullName>
    </submittedName>
</protein>
<dbReference type="InterPro" id="IPR035203">
    <property type="entry name" value="Cdc24_OB3"/>
</dbReference>
<evidence type="ECO:0000313" key="4">
    <source>
        <dbReference type="EMBL" id="KAG2860014.1"/>
    </source>
</evidence>
<reference evidence="4" key="2">
    <citation type="submission" date="2018-10" db="EMBL/GenBank/DDBJ databases">
        <title>Effector identification in a new, highly contiguous assembly of the strawberry crown rot pathogen Phytophthora cactorum.</title>
        <authorList>
            <person name="Armitage A.D."/>
            <person name="Nellist C.F."/>
            <person name="Bates H."/>
            <person name="Vickerstaff R.J."/>
            <person name="Harrison R.J."/>
        </authorList>
    </citation>
    <scope>NUCLEOTIDE SEQUENCE</scope>
    <source>
        <strain evidence="4">15-7</strain>
        <strain evidence="5">4032</strain>
        <strain evidence="6">4040</strain>
        <strain evidence="7">P415</strain>
        <strain evidence="8">P421</strain>
    </source>
</reference>
<evidence type="ECO:0000259" key="1">
    <source>
        <dbReference type="Pfam" id="PF17244"/>
    </source>
</evidence>
<dbReference type="InterPro" id="IPR035201">
    <property type="entry name" value="Cdc24_OB1"/>
</dbReference>
<dbReference type="EMBL" id="MJFZ01000155">
    <property type="protein sequence ID" value="RAW35881.1"/>
    <property type="molecule type" value="Genomic_DNA"/>
</dbReference>
<evidence type="ECO:0000313" key="6">
    <source>
        <dbReference type="EMBL" id="KAG2945578.1"/>
    </source>
</evidence>
<dbReference type="InterPro" id="IPR035200">
    <property type="entry name" value="Cdc24_OB2"/>
</dbReference>
<dbReference type="Pfam" id="PF17245">
    <property type="entry name" value="CDC24_OB2"/>
    <property type="match status" value="1"/>
</dbReference>
<dbReference type="AlphaFoldDB" id="A0A329SH38"/>
<dbReference type="VEuPathDB" id="FungiDB:PC110_g7815"/>
<comment type="caution">
    <text evidence="9">The sequence shown here is derived from an EMBL/GenBank/DDBJ whole genome shotgun (WGS) entry which is preliminary data.</text>
</comment>
<dbReference type="EMBL" id="RCMI01000077">
    <property type="protein sequence ID" value="KAG2937486.1"/>
    <property type="molecule type" value="Genomic_DNA"/>
</dbReference>
<evidence type="ECO:0000313" key="8">
    <source>
        <dbReference type="EMBL" id="KAG3222724.1"/>
    </source>
</evidence>
<name>A0A329SH38_9STRA</name>
<dbReference type="Pfam" id="PF17244">
    <property type="entry name" value="CDC24_OB3"/>
    <property type="match status" value="1"/>
</dbReference>
<dbReference type="Proteomes" id="UP000697107">
    <property type="component" value="Unassembled WGS sequence"/>
</dbReference>
<dbReference type="EMBL" id="RCMV01000170">
    <property type="protein sequence ID" value="KAG3222724.1"/>
    <property type="molecule type" value="Genomic_DNA"/>
</dbReference>
<dbReference type="Pfam" id="PF17246">
    <property type="entry name" value="CDC24_OB1"/>
    <property type="match status" value="1"/>
</dbReference>
<proteinExistence type="predicted"/>
<feature type="domain" description="Cell division control protein 24 OB" evidence="1">
    <location>
        <begin position="584"/>
        <end position="744"/>
    </location>
</feature>
<keyword evidence="10" id="KW-1185">Reference proteome</keyword>
<feature type="domain" description="Cell division control protein 24 OB" evidence="3">
    <location>
        <begin position="43"/>
        <end position="115"/>
    </location>
</feature>
<dbReference type="Proteomes" id="UP000774804">
    <property type="component" value="Unassembled WGS sequence"/>
</dbReference>
<evidence type="ECO:0000313" key="9">
    <source>
        <dbReference type="EMBL" id="RAW35881.1"/>
    </source>
</evidence>
<dbReference type="PANTHER" id="PTHR36033">
    <property type="entry name" value="NUCLEIC ACID-BINDING PROTEINS SUPERFAMILY"/>
    <property type="match status" value="1"/>
</dbReference>
<accession>A0A329SH38</accession>